<name>A0A8J7R2L6_9HYPH</name>
<proteinExistence type="predicted"/>
<dbReference type="EMBL" id="JAGIYY010000007">
    <property type="protein sequence ID" value="MBP0440447.1"/>
    <property type="molecule type" value="Genomic_DNA"/>
</dbReference>
<accession>A0A8J7R2L6</accession>
<comment type="caution">
    <text evidence="1">The sequence shown here is derived from an EMBL/GenBank/DDBJ whole genome shotgun (WGS) entry which is preliminary data.</text>
</comment>
<keyword evidence="2" id="KW-1185">Reference proteome</keyword>
<dbReference type="AlphaFoldDB" id="A0A8J7R2L6"/>
<evidence type="ECO:0000313" key="1">
    <source>
        <dbReference type="EMBL" id="MBP0440447.1"/>
    </source>
</evidence>
<organism evidence="1 2">
    <name type="scientific">Tianweitania sediminis</name>
    <dbReference type="NCBI Taxonomy" id="1502156"/>
    <lineage>
        <taxon>Bacteria</taxon>
        <taxon>Pseudomonadati</taxon>
        <taxon>Pseudomonadota</taxon>
        <taxon>Alphaproteobacteria</taxon>
        <taxon>Hyphomicrobiales</taxon>
        <taxon>Phyllobacteriaceae</taxon>
        <taxon>Tianweitania</taxon>
    </lineage>
</organism>
<protein>
    <submittedName>
        <fullName evidence="1">Uncharacterized protein</fullName>
    </submittedName>
</protein>
<reference evidence="1" key="1">
    <citation type="submission" date="2021-03" db="EMBL/GenBank/DDBJ databases">
        <title>Genome sequencing and assembly of Tianweitania sediminis.</title>
        <authorList>
            <person name="Chhetri G."/>
        </authorList>
    </citation>
    <scope>NUCLEOTIDE SEQUENCE</scope>
    <source>
        <strain evidence="1">Z8</strain>
    </source>
</reference>
<evidence type="ECO:0000313" key="2">
    <source>
        <dbReference type="Proteomes" id="UP000666240"/>
    </source>
</evidence>
<dbReference type="Proteomes" id="UP000666240">
    <property type="component" value="Unassembled WGS sequence"/>
</dbReference>
<gene>
    <name evidence="1" type="ORF">J5Y06_17490</name>
</gene>
<dbReference type="RefSeq" id="WP_209336475.1">
    <property type="nucleotide sequence ID" value="NZ_JAGIYY010000007.1"/>
</dbReference>
<sequence length="95" mass="10418">MRHVVHQRLQIADAIEKCDWSGCPIGNKEILKAAVIALRSFPVHADLATDLDEVRKEVFGDVGDEPNVFADYDRACELSGKLQNAISILRGDGNA</sequence>